<dbReference type="InterPro" id="IPR015422">
    <property type="entry name" value="PyrdxlP-dep_Trfase_small"/>
</dbReference>
<dbReference type="PIRSF" id="PIRSF000390">
    <property type="entry name" value="PLP_StrS"/>
    <property type="match status" value="1"/>
</dbReference>
<dbReference type="GO" id="GO:0030170">
    <property type="term" value="F:pyridoxal phosphate binding"/>
    <property type="evidence" value="ECO:0007669"/>
    <property type="project" value="TreeGrafter"/>
</dbReference>
<dbReference type="Pfam" id="PF01041">
    <property type="entry name" value="DegT_DnrJ_EryC1"/>
    <property type="match status" value="1"/>
</dbReference>
<comment type="similarity">
    <text evidence="1 4">Belongs to the DegT/DnrJ/EryC1 family.</text>
</comment>
<feature type="modified residue" description="N6-(pyridoxal phosphate)lysine" evidence="3">
    <location>
        <position position="185"/>
    </location>
</feature>
<gene>
    <name evidence="5" type="ORF">CJ668_02450</name>
</gene>
<reference evidence="5 6" key="1">
    <citation type="submission" date="2017-09" db="EMBL/GenBank/DDBJ databases">
        <title>Reassesment of A. cryaerophilus.</title>
        <authorList>
            <person name="Perez-Cataluna A."/>
            <person name="Collado L."/>
            <person name="Salgado O."/>
            <person name="Lefinanco V."/>
            <person name="Figueras M.J."/>
        </authorList>
    </citation>
    <scope>NUCLEOTIDE SEQUENCE [LARGE SCALE GENOMIC DNA]</scope>
    <source>
        <strain evidence="5 6">LMG 10229</strain>
    </source>
</reference>
<dbReference type="Gene3D" id="3.90.1150.10">
    <property type="entry name" value="Aspartate Aminotransferase, domain 1"/>
    <property type="match status" value="1"/>
</dbReference>
<dbReference type="GO" id="GO:0000271">
    <property type="term" value="P:polysaccharide biosynthetic process"/>
    <property type="evidence" value="ECO:0007669"/>
    <property type="project" value="TreeGrafter"/>
</dbReference>
<name>A0A2S9TR75_9BACT</name>
<sequence>MKMNIPITKTIFGDEEKKAIVKPLETGWVVQGPNVAKFQNMFADFTGSKYAHAASNCTTALHLGLEAMDITKGDKVIVPSFTYVASANAVEYTGAEVVFCDIDLKTFNIDETKLEEMIKNDNSIKAIMPVNLFGLCANMPYIMELAKKYNLKVIEDSACGFDGWIGDKHSGTFGDCGCFSFHPRKSICTGEGGMLITDDEEIANKVSQLKDHGASKSDLQRHKEKGGSLLPDFTMRGYNYRMTDMQGAVGVCQMDRKEYIMNGRREVASKYDAVLKDISQLVTPYIPENYKHGYQSYVCIFTDGEDMSNLTKEQIDRINIKRNIFMEKLEEMTIATRQGTHAVHTLGYYKNKNNFKDEDFLMSYAADRLSIALPLYAGMSDAEFDYVITNIKEALK</sequence>
<evidence type="ECO:0000256" key="2">
    <source>
        <dbReference type="PIRSR" id="PIRSR000390-1"/>
    </source>
</evidence>
<proteinExistence type="inferred from homology"/>
<comment type="caution">
    <text evidence="5">The sequence shown here is derived from an EMBL/GenBank/DDBJ whole genome shotgun (WGS) entry which is preliminary data.</text>
</comment>
<accession>A0A2S9TR75</accession>
<dbReference type="GO" id="GO:0008483">
    <property type="term" value="F:transaminase activity"/>
    <property type="evidence" value="ECO:0007669"/>
    <property type="project" value="UniProtKB-KW"/>
</dbReference>
<dbReference type="CDD" id="cd00616">
    <property type="entry name" value="AHBA_syn"/>
    <property type="match status" value="1"/>
</dbReference>
<dbReference type="InterPro" id="IPR015424">
    <property type="entry name" value="PyrdxlP-dep_Trfase"/>
</dbReference>
<dbReference type="InterPro" id="IPR015421">
    <property type="entry name" value="PyrdxlP-dep_Trfase_major"/>
</dbReference>
<dbReference type="PANTHER" id="PTHR30244:SF34">
    <property type="entry name" value="DTDP-4-AMINO-4,6-DIDEOXYGALACTOSE TRANSAMINASE"/>
    <property type="match status" value="1"/>
</dbReference>
<evidence type="ECO:0000313" key="5">
    <source>
        <dbReference type="EMBL" id="PRN01347.1"/>
    </source>
</evidence>
<protein>
    <submittedName>
        <fullName evidence="5">Aminotransferase DegT</fullName>
    </submittedName>
</protein>
<evidence type="ECO:0000256" key="4">
    <source>
        <dbReference type="RuleBase" id="RU004508"/>
    </source>
</evidence>
<keyword evidence="5" id="KW-0808">Transferase</keyword>
<keyword evidence="5" id="KW-0032">Aminotransferase</keyword>
<dbReference type="EMBL" id="NXGD01000002">
    <property type="protein sequence ID" value="PRN01347.1"/>
    <property type="molecule type" value="Genomic_DNA"/>
</dbReference>
<evidence type="ECO:0000256" key="3">
    <source>
        <dbReference type="PIRSR" id="PIRSR000390-2"/>
    </source>
</evidence>
<evidence type="ECO:0000256" key="1">
    <source>
        <dbReference type="ARBA" id="ARBA00037999"/>
    </source>
</evidence>
<keyword evidence="3 4" id="KW-0663">Pyridoxal phosphate</keyword>
<dbReference type="InterPro" id="IPR000653">
    <property type="entry name" value="DegT/StrS_aminotransferase"/>
</dbReference>
<dbReference type="SUPFAM" id="SSF53383">
    <property type="entry name" value="PLP-dependent transferases"/>
    <property type="match status" value="1"/>
</dbReference>
<dbReference type="Gene3D" id="3.40.640.10">
    <property type="entry name" value="Type I PLP-dependent aspartate aminotransferase-like (Major domain)"/>
    <property type="match status" value="1"/>
</dbReference>
<organism evidence="5 6">
    <name type="scientific">Aliarcobacter cryaerophilus</name>
    <dbReference type="NCBI Taxonomy" id="28198"/>
    <lineage>
        <taxon>Bacteria</taxon>
        <taxon>Pseudomonadati</taxon>
        <taxon>Campylobacterota</taxon>
        <taxon>Epsilonproteobacteria</taxon>
        <taxon>Campylobacterales</taxon>
        <taxon>Arcobacteraceae</taxon>
        <taxon>Aliarcobacter</taxon>
    </lineage>
</organism>
<dbReference type="PANTHER" id="PTHR30244">
    <property type="entry name" value="TRANSAMINASE"/>
    <property type="match status" value="1"/>
</dbReference>
<evidence type="ECO:0000313" key="6">
    <source>
        <dbReference type="Proteomes" id="UP000238811"/>
    </source>
</evidence>
<feature type="active site" description="Proton acceptor" evidence="2">
    <location>
        <position position="185"/>
    </location>
</feature>
<dbReference type="Proteomes" id="UP000238811">
    <property type="component" value="Unassembled WGS sequence"/>
</dbReference>
<dbReference type="AlphaFoldDB" id="A0A2S9TR75"/>